<reference evidence="1 2" key="1">
    <citation type="submission" date="2022-10" db="EMBL/GenBank/DDBJ databases">
        <title>Luteolibacter flavescens strain MCCC 1K03193, whole genome shotgun sequencing project.</title>
        <authorList>
            <person name="Zhao G."/>
            <person name="Shen L."/>
        </authorList>
    </citation>
    <scope>NUCLEOTIDE SEQUENCE [LARGE SCALE GENOMIC DNA]</scope>
    <source>
        <strain evidence="1 2">MCCC 1K03193</strain>
    </source>
</reference>
<name>A0ABT3FR14_9BACT</name>
<evidence type="ECO:0000313" key="2">
    <source>
        <dbReference type="Proteomes" id="UP001207930"/>
    </source>
</evidence>
<keyword evidence="2" id="KW-1185">Reference proteome</keyword>
<protein>
    <submittedName>
        <fullName evidence="1">Uncharacterized protein</fullName>
    </submittedName>
</protein>
<organism evidence="1 2">
    <name type="scientific">Luteolibacter flavescens</name>
    <dbReference type="NCBI Taxonomy" id="1859460"/>
    <lineage>
        <taxon>Bacteria</taxon>
        <taxon>Pseudomonadati</taxon>
        <taxon>Verrucomicrobiota</taxon>
        <taxon>Verrucomicrobiia</taxon>
        <taxon>Verrucomicrobiales</taxon>
        <taxon>Verrucomicrobiaceae</taxon>
        <taxon>Luteolibacter</taxon>
    </lineage>
</organism>
<comment type="caution">
    <text evidence="1">The sequence shown here is derived from an EMBL/GenBank/DDBJ whole genome shotgun (WGS) entry which is preliminary data.</text>
</comment>
<proteinExistence type="predicted"/>
<dbReference type="EMBL" id="JAPDDS010000005">
    <property type="protein sequence ID" value="MCW1885400.1"/>
    <property type="molecule type" value="Genomic_DNA"/>
</dbReference>
<gene>
    <name evidence="1" type="ORF">OKA04_11730</name>
</gene>
<dbReference type="Proteomes" id="UP001207930">
    <property type="component" value="Unassembled WGS sequence"/>
</dbReference>
<evidence type="ECO:0000313" key="1">
    <source>
        <dbReference type="EMBL" id="MCW1885400.1"/>
    </source>
</evidence>
<accession>A0ABT3FR14</accession>
<dbReference type="RefSeq" id="WP_264501355.1">
    <property type="nucleotide sequence ID" value="NZ_JAPDDS010000005.1"/>
</dbReference>
<sequence length="62" mass="7218">MAEKQKPDFRNDPLFEEVLREGLAIQHRFSAAPIYAKTGKGYLKSEGVEELRKIRESRRQAK</sequence>